<keyword evidence="11" id="KW-1185">Reference proteome</keyword>
<comment type="subcellular location">
    <subcellularLocation>
        <location evidence="1">Cytoplasm</location>
    </subcellularLocation>
</comment>
<evidence type="ECO:0000256" key="3">
    <source>
        <dbReference type="ARBA" id="ARBA00022737"/>
    </source>
</evidence>
<dbReference type="PANTHER" id="PTHR14338">
    <property type="entry name" value="ACTIN FILAMENT-ASSOCIATED PROTEIN 1 FAMILY MEMBER"/>
    <property type="match status" value="1"/>
</dbReference>
<evidence type="ECO:0000313" key="10">
    <source>
        <dbReference type="EMBL" id="NXN16662.1"/>
    </source>
</evidence>
<comment type="caution">
    <text evidence="10">The sequence shown here is derived from an EMBL/GenBank/DDBJ whole genome shotgun (WGS) entry which is preliminary data.</text>
</comment>
<feature type="region of interest" description="Disordered" evidence="8">
    <location>
        <begin position="295"/>
        <end position="322"/>
    </location>
</feature>
<dbReference type="GO" id="GO:0017124">
    <property type="term" value="F:SH3 domain binding"/>
    <property type="evidence" value="ECO:0007669"/>
    <property type="project" value="TreeGrafter"/>
</dbReference>
<feature type="compositionally biased region" description="Basic and acidic residues" evidence="8">
    <location>
        <begin position="60"/>
        <end position="71"/>
    </location>
</feature>
<accession>A0A7L1GS81</accession>
<dbReference type="FunFam" id="2.30.29.30:FF:000020">
    <property type="entry name" value="Actin filament-associated protein 1-like 2 isoform 1"/>
    <property type="match status" value="1"/>
</dbReference>
<protein>
    <recommendedName>
        <fullName evidence="6">Actin filament-associated protein 1-like 2</fullName>
    </recommendedName>
</protein>
<feature type="compositionally biased region" description="Basic and acidic residues" evidence="8">
    <location>
        <begin position="581"/>
        <end position="606"/>
    </location>
</feature>
<keyword evidence="4 7" id="KW-0175">Coiled coil</keyword>
<feature type="non-terminal residue" evidence="10">
    <location>
        <position position="824"/>
    </location>
</feature>
<dbReference type="GO" id="GO:0045742">
    <property type="term" value="P:positive regulation of epidermal growth factor receptor signaling pathway"/>
    <property type="evidence" value="ECO:0007669"/>
    <property type="project" value="TreeGrafter"/>
</dbReference>
<dbReference type="GO" id="GO:0042169">
    <property type="term" value="F:SH2 domain binding"/>
    <property type="evidence" value="ECO:0007669"/>
    <property type="project" value="TreeGrafter"/>
</dbReference>
<evidence type="ECO:0000256" key="4">
    <source>
        <dbReference type="ARBA" id="ARBA00023054"/>
    </source>
</evidence>
<feature type="domain" description="PH" evidence="9">
    <location>
        <begin position="169"/>
        <end position="265"/>
    </location>
</feature>
<dbReference type="Pfam" id="PF00169">
    <property type="entry name" value="PH"/>
    <property type="match status" value="2"/>
</dbReference>
<feature type="region of interest" description="Disordered" evidence="8">
    <location>
        <begin position="759"/>
        <end position="795"/>
    </location>
</feature>
<dbReference type="CDD" id="cd13307">
    <property type="entry name" value="PH2_AFAP"/>
    <property type="match status" value="1"/>
</dbReference>
<evidence type="ECO:0000256" key="7">
    <source>
        <dbReference type="SAM" id="Coils"/>
    </source>
</evidence>
<dbReference type="InterPro" id="IPR001849">
    <property type="entry name" value="PH_domain"/>
</dbReference>
<reference evidence="10 11" key="1">
    <citation type="submission" date="2019-09" db="EMBL/GenBank/DDBJ databases">
        <title>Bird 10,000 Genomes (B10K) Project - Family phase.</title>
        <authorList>
            <person name="Zhang G."/>
        </authorList>
    </citation>
    <scope>NUCLEOTIDE SEQUENCE [LARGE SCALE GENOMIC DNA]</scope>
    <source>
        <strain evidence="10">B10K-DU-001-78</strain>
        <tissue evidence="10">Muscle</tissue>
    </source>
</reference>
<dbReference type="GO" id="GO:0007346">
    <property type="term" value="P:regulation of mitotic cell cycle"/>
    <property type="evidence" value="ECO:0007669"/>
    <property type="project" value="TreeGrafter"/>
</dbReference>
<dbReference type="PROSITE" id="PS50003">
    <property type="entry name" value="PH_DOMAIN"/>
    <property type="match status" value="2"/>
</dbReference>
<dbReference type="FunFam" id="2.30.29.30:FF:000171">
    <property type="entry name" value="Actin filament-associated protein 1-like 2 isoform 1"/>
    <property type="match status" value="1"/>
</dbReference>
<evidence type="ECO:0000259" key="9">
    <source>
        <dbReference type="PROSITE" id="PS50003"/>
    </source>
</evidence>
<feature type="non-terminal residue" evidence="10">
    <location>
        <position position="1"/>
    </location>
</feature>
<feature type="compositionally biased region" description="Acidic residues" evidence="8">
    <location>
        <begin position="117"/>
        <end position="133"/>
    </location>
</feature>
<evidence type="ECO:0000313" key="11">
    <source>
        <dbReference type="Proteomes" id="UP000557230"/>
    </source>
</evidence>
<evidence type="ECO:0000256" key="2">
    <source>
        <dbReference type="ARBA" id="ARBA00022490"/>
    </source>
</evidence>
<comment type="function">
    <text evidence="5">May play a role in a signaling cascade by enhancing the kinase activity of SRC. Contributes to SRC-regulated transcription activation.</text>
</comment>
<dbReference type="Gene3D" id="2.30.29.30">
    <property type="entry name" value="Pleckstrin-homology domain (PH domain)/Phosphotyrosine-binding domain (PTB)"/>
    <property type="match status" value="2"/>
</dbReference>
<sequence length="824" mass="92192">ALEQLLTELEDFLRILDKENLSSTAVVKKSFLSDLLRVYTKSSGGDEEYIYMNKVTIHKQGDQERQDKALDGKNSLTNGDSGLHLSPPQKSLPDLPPPKVPETKQPLVPKIESPEGYYEEAEPYDVSVNEDGEAVSSSYESYDEEESNKGKSATHQWPSTEATIELMKDARICAFLWRKKWLGQWAKQLCVIKDTRLLCYKSSKDHSPQLDVNLLGCTVIHKEKQVKKKEHKLKIIPMNADVIVLGLQSKDQAEQWLRVIQETSGLLCEGGSEGNQYIPDSQRLSYPKVEVSERYSAASESGSSTDGHPETPETKDVKKKGTSGLKLSNLMNLGRKKSSSLDSPERSLETSSYLNVLVNSQWRSRWCQIKDGHLHFYQDKNRSKLAQQPLSLAGCEIIPEPSPDHLYSFRILHNGEERVILEAKSSEEMGHWLGLLLSESGSKTDPEEFTYDYVDADRVSCIVSAAKNSFFLMQRKYSEPNAYIDNLPKGKMLQEELYDDVDLPDLPAGNILLLQEEVPKSENKSEVEQDRVYLDLTPVKSFLHCASKKSCQPSPLSSPSLERAANKAPAESAAETVVMPKEAEPCSKEMETSEQKHPEKPEPEEVLPRMPTVKIQTQQQNIAFPQPAPEPPASKVAAGSPQLVPAHRPKMPLPAVEIKLGKNRTEAEVKRFTEEKERLEKEKEEIRAQLTQLRKERRELKETLGGSTVTLSFTDKNLEQRLKEIEEECKKKESRRVDLELSLVEVKENLKKAESGPVTLGTAVDTTHLENAAPRSKSASPAISTENSPVNSATALKNRPLSVMVTGKGTVLQKAKVTTPMEQG</sequence>
<feature type="domain" description="PH" evidence="9">
    <location>
        <begin position="347"/>
        <end position="441"/>
    </location>
</feature>
<dbReference type="GO" id="GO:0006954">
    <property type="term" value="P:inflammatory response"/>
    <property type="evidence" value="ECO:0007669"/>
    <property type="project" value="TreeGrafter"/>
</dbReference>
<dbReference type="InterPro" id="IPR011993">
    <property type="entry name" value="PH-like_dom_sf"/>
</dbReference>
<feature type="compositionally biased region" description="Low complexity" evidence="8">
    <location>
        <begin position="549"/>
        <end position="575"/>
    </location>
</feature>
<dbReference type="EMBL" id="VXBD01011874">
    <property type="protein sequence ID" value="NXN16662.1"/>
    <property type="molecule type" value="Genomic_DNA"/>
</dbReference>
<feature type="compositionally biased region" description="Polar residues" evidence="8">
    <location>
        <begin position="777"/>
        <end position="795"/>
    </location>
</feature>
<keyword evidence="2" id="KW-0963">Cytoplasm</keyword>
<evidence type="ECO:0000256" key="5">
    <source>
        <dbReference type="ARBA" id="ARBA00059761"/>
    </source>
</evidence>
<organism evidence="10 11">
    <name type="scientific">Indicator maculatus</name>
    <name type="common">spotted honeyguide</name>
    <dbReference type="NCBI Taxonomy" id="545262"/>
    <lineage>
        <taxon>Eukaryota</taxon>
        <taxon>Metazoa</taxon>
        <taxon>Chordata</taxon>
        <taxon>Craniata</taxon>
        <taxon>Vertebrata</taxon>
        <taxon>Euteleostomi</taxon>
        <taxon>Archelosauria</taxon>
        <taxon>Archosauria</taxon>
        <taxon>Dinosauria</taxon>
        <taxon>Saurischia</taxon>
        <taxon>Theropoda</taxon>
        <taxon>Coelurosauria</taxon>
        <taxon>Aves</taxon>
        <taxon>Neognathae</taxon>
        <taxon>Neoaves</taxon>
        <taxon>Telluraves</taxon>
        <taxon>Coraciimorphae</taxon>
        <taxon>Piciformes</taxon>
        <taxon>Indicatoridae</taxon>
        <taxon>Indicator</taxon>
    </lineage>
</organism>
<feature type="region of interest" description="Disordered" evidence="8">
    <location>
        <begin position="60"/>
        <end position="157"/>
    </location>
</feature>
<dbReference type="SUPFAM" id="SSF50729">
    <property type="entry name" value="PH domain-like"/>
    <property type="match status" value="2"/>
</dbReference>
<keyword evidence="3" id="KW-0677">Repeat</keyword>
<dbReference type="GO" id="GO:0032675">
    <property type="term" value="P:regulation of interleukin-6 production"/>
    <property type="evidence" value="ECO:0007669"/>
    <property type="project" value="TreeGrafter"/>
</dbReference>
<dbReference type="PANTHER" id="PTHR14338:SF4">
    <property type="entry name" value="ACTIN FILAMENT-ASSOCIATED PROTEIN 1-LIKE 2"/>
    <property type="match status" value="1"/>
</dbReference>
<feature type="region of interest" description="Disordered" evidence="8">
    <location>
        <begin position="624"/>
        <end position="650"/>
    </location>
</feature>
<feature type="region of interest" description="Disordered" evidence="8">
    <location>
        <begin position="549"/>
        <end position="606"/>
    </location>
</feature>
<dbReference type="InterPro" id="IPR030113">
    <property type="entry name" value="AFAP"/>
</dbReference>
<dbReference type="SMART" id="SM00233">
    <property type="entry name" value="PH"/>
    <property type="match status" value="2"/>
</dbReference>
<dbReference type="GO" id="GO:0032757">
    <property type="term" value="P:positive regulation of interleukin-8 production"/>
    <property type="evidence" value="ECO:0007669"/>
    <property type="project" value="TreeGrafter"/>
</dbReference>
<evidence type="ECO:0000256" key="8">
    <source>
        <dbReference type="SAM" id="MobiDB-lite"/>
    </source>
</evidence>
<name>A0A7L1GS81_9PICI</name>
<dbReference type="Proteomes" id="UP000557230">
    <property type="component" value="Unassembled WGS sequence"/>
</dbReference>
<dbReference type="CDD" id="cd13306">
    <property type="entry name" value="PH1_AFAP"/>
    <property type="match status" value="1"/>
</dbReference>
<proteinExistence type="predicted"/>
<evidence type="ECO:0000256" key="6">
    <source>
        <dbReference type="ARBA" id="ARBA00072612"/>
    </source>
</evidence>
<dbReference type="GO" id="GO:0045893">
    <property type="term" value="P:positive regulation of DNA-templated transcription"/>
    <property type="evidence" value="ECO:0007669"/>
    <property type="project" value="TreeGrafter"/>
</dbReference>
<evidence type="ECO:0000256" key="1">
    <source>
        <dbReference type="ARBA" id="ARBA00004496"/>
    </source>
</evidence>
<feature type="coiled-coil region" evidence="7">
    <location>
        <begin position="662"/>
        <end position="749"/>
    </location>
</feature>
<dbReference type="OrthoDB" id="8443615at2759"/>
<dbReference type="AlphaFoldDB" id="A0A7L1GS81"/>
<dbReference type="GO" id="GO:0005829">
    <property type="term" value="C:cytosol"/>
    <property type="evidence" value="ECO:0007669"/>
    <property type="project" value="TreeGrafter"/>
</dbReference>
<feature type="compositionally biased region" description="Basic and acidic residues" evidence="8">
    <location>
        <begin position="307"/>
        <end position="316"/>
    </location>
</feature>
<gene>
    <name evidence="10" type="primary">Afap1l2_0</name>
    <name evidence="10" type="ORF">INDMAC_R11333</name>
</gene>